<sequence length="182" mass="20149">MPVAERWFFALWPEPALRRALLGRMPGWLPPGGRSAHGEDLHLTLVFLGALTSPQLDAVGAAVQRVAAPSFELVLDQLGHFARAGAAWCAPQQVPESLLALQLALVEAQRVCGLTPEPRPYRPHLTLARRSAAPRAPFGAPLRWPVREFVLARSVPGCVPRYRVEQRWSLRPGYDLSMPPMR</sequence>
<organism evidence="3 4">
    <name type="scientific">Marichromatium gracile</name>
    <name type="common">Chromatium gracile</name>
    <dbReference type="NCBI Taxonomy" id="1048"/>
    <lineage>
        <taxon>Bacteria</taxon>
        <taxon>Pseudomonadati</taxon>
        <taxon>Pseudomonadota</taxon>
        <taxon>Gammaproteobacteria</taxon>
        <taxon>Chromatiales</taxon>
        <taxon>Chromatiaceae</taxon>
        <taxon>Marichromatium</taxon>
    </lineage>
</organism>
<comment type="caution">
    <text evidence="3">The sequence shown here is derived from an EMBL/GenBank/DDBJ whole genome shotgun (WGS) entry which is preliminary data.</text>
</comment>
<dbReference type="PANTHER" id="PTHR35561:SF1">
    <property type="entry name" value="RNA 2',3'-CYCLIC PHOSPHODIESTERASE"/>
    <property type="match status" value="1"/>
</dbReference>
<dbReference type="InterPro" id="IPR004175">
    <property type="entry name" value="RNA_CPDase"/>
</dbReference>
<dbReference type="Gene3D" id="3.90.1140.10">
    <property type="entry name" value="Cyclic phosphodiesterase"/>
    <property type="match status" value="1"/>
</dbReference>
<dbReference type="NCBIfam" id="TIGR02258">
    <property type="entry name" value="2_5_ligase"/>
    <property type="match status" value="1"/>
</dbReference>
<gene>
    <name evidence="3" type="ORF">AY586_13795</name>
</gene>
<comment type="similarity">
    <text evidence="2">Belongs to the 2H phosphoesterase superfamily. ThpR family.</text>
</comment>
<dbReference type="InterPro" id="IPR009097">
    <property type="entry name" value="Cyclic_Pdiesterase"/>
</dbReference>
<evidence type="ECO:0000256" key="2">
    <source>
        <dbReference type="HAMAP-Rule" id="MF_01940"/>
    </source>
</evidence>
<evidence type="ECO:0000256" key="1">
    <source>
        <dbReference type="ARBA" id="ARBA00022801"/>
    </source>
</evidence>
<keyword evidence="4" id="KW-1185">Reference proteome</keyword>
<evidence type="ECO:0000313" key="3">
    <source>
        <dbReference type="EMBL" id="KXX64378.1"/>
    </source>
</evidence>
<proteinExistence type="inferred from homology"/>
<dbReference type="Pfam" id="PF13563">
    <property type="entry name" value="2_5_RNA_ligase2"/>
    <property type="match status" value="1"/>
</dbReference>
<feature type="short sequence motif" description="HXTX 2" evidence="2">
    <location>
        <begin position="124"/>
        <end position="127"/>
    </location>
</feature>
<feature type="active site" description="Proton donor" evidence="2">
    <location>
        <position position="42"/>
    </location>
</feature>
<comment type="catalytic activity">
    <reaction evidence="2">
        <text>a 3'-end 2',3'-cyclophospho-ribonucleotide-RNA + H2O = a 3'-end 2'-phospho-ribonucleotide-RNA + H(+)</text>
        <dbReference type="Rhea" id="RHEA:11828"/>
        <dbReference type="Rhea" id="RHEA-COMP:10464"/>
        <dbReference type="Rhea" id="RHEA-COMP:17353"/>
        <dbReference type="ChEBI" id="CHEBI:15377"/>
        <dbReference type="ChEBI" id="CHEBI:15378"/>
        <dbReference type="ChEBI" id="CHEBI:83064"/>
        <dbReference type="ChEBI" id="CHEBI:173113"/>
        <dbReference type="EC" id="3.1.4.58"/>
    </reaction>
</comment>
<protein>
    <recommendedName>
        <fullName evidence="2">RNA 2',3'-cyclic phosphodiesterase</fullName>
        <shortName evidence="2">RNA 2',3'-CPDase</shortName>
        <ecNumber evidence="2">3.1.4.58</ecNumber>
    </recommendedName>
</protein>
<dbReference type="EC" id="3.1.4.58" evidence="2"/>
<dbReference type="SUPFAM" id="SSF55144">
    <property type="entry name" value="LigT-like"/>
    <property type="match status" value="1"/>
</dbReference>
<accession>A0ABR5VF80</accession>
<feature type="short sequence motif" description="HXTX 1" evidence="2">
    <location>
        <begin position="42"/>
        <end position="45"/>
    </location>
</feature>
<reference evidence="3 4" key="1">
    <citation type="submission" date="2016-02" db="EMBL/GenBank/DDBJ databases">
        <title>Genome sequence of Marichromatium gracile YL-28, a purple sulfur bacterium.</title>
        <authorList>
            <person name="Zhao C."/>
            <person name="Hong X."/>
            <person name="Chen S."/>
            <person name="Yang S."/>
        </authorList>
    </citation>
    <scope>NUCLEOTIDE SEQUENCE [LARGE SCALE GENOMIC DNA]</scope>
    <source>
        <strain evidence="3 4">YL28</strain>
    </source>
</reference>
<keyword evidence="1 2" id="KW-0378">Hydrolase</keyword>
<dbReference type="HAMAP" id="MF_01940">
    <property type="entry name" value="RNA_CPDase"/>
    <property type="match status" value="1"/>
</dbReference>
<dbReference type="Proteomes" id="UP000075766">
    <property type="component" value="Unassembled WGS sequence"/>
</dbReference>
<feature type="active site" description="Proton acceptor" evidence="2">
    <location>
        <position position="124"/>
    </location>
</feature>
<dbReference type="PANTHER" id="PTHR35561">
    <property type="entry name" value="RNA 2',3'-CYCLIC PHOSPHODIESTERASE"/>
    <property type="match status" value="1"/>
</dbReference>
<comment type="function">
    <text evidence="2">Hydrolyzes RNA 2',3'-cyclic phosphodiester to an RNA 2'-phosphomonoester.</text>
</comment>
<dbReference type="EMBL" id="LSYU01000057">
    <property type="protein sequence ID" value="KXX64378.1"/>
    <property type="molecule type" value="Genomic_DNA"/>
</dbReference>
<evidence type="ECO:0000313" key="4">
    <source>
        <dbReference type="Proteomes" id="UP000075766"/>
    </source>
</evidence>
<name>A0ABR5VF80_MARGR</name>